<sequence length="220" mass="26055">FIKQIAMSLIEDVWSNLTRDLPEQKHEWWDKIVANLSQSQRKYHNLELLQFKLYLYQSVKHLIQNTQSMEYALFFSYYEYDPRSADSYLKNIEHFKQFALDCCVPLESKLVCEVVSLLECTSSHMTEEHMTAGVVGKLDKHYFLDLDMSVLGSPPEEYQSYAERVRLEYGFFDKSAYNSLRVKVLQSFLQIPNIFATEEFRSRFEDQARKNIQKEISLLV</sequence>
<dbReference type="PANTHER" id="PTHR21174:SF0">
    <property type="entry name" value="HD PHOSPHOHYDROLASE FAMILY PROTEIN-RELATED"/>
    <property type="match status" value="1"/>
</dbReference>
<name>T1I4W1_RHOPR</name>
<dbReference type="InParanoid" id="T1I4W1"/>
<dbReference type="PANTHER" id="PTHR21174">
    <property type="match status" value="1"/>
</dbReference>
<dbReference type="Proteomes" id="UP000015103">
    <property type="component" value="Unassembled WGS sequence"/>
</dbReference>
<dbReference type="HOGENOM" id="CLU_051795_2_0_1"/>
<dbReference type="InterPro" id="IPR009218">
    <property type="entry name" value="HD_phosphohydro"/>
</dbReference>
<dbReference type="EnsemblMetazoa" id="RPRC011330-RA">
    <property type="protein sequence ID" value="RPRC011330-PA"/>
    <property type="gene ID" value="RPRC011330"/>
</dbReference>
<proteinExistence type="predicted"/>
<evidence type="ECO:0000313" key="2">
    <source>
        <dbReference type="Proteomes" id="UP000015103"/>
    </source>
</evidence>
<dbReference type="OMA" id="EPHRAYH"/>
<organism evidence="1 2">
    <name type="scientific">Rhodnius prolixus</name>
    <name type="common">Triatomid bug</name>
    <dbReference type="NCBI Taxonomy" id="13249"/>
    <lineage>
        <taxon>Eukaryota</taxon>
        <taxon>Metazoa</taxon>
        <taxon>Ecdysozoa</taxon>
        <taxon>Arthropoda</taxon>
        <taxon>Hexapoda</taxon>
        <taxon>Insecta</taxon>
        <taxon>Pterygota</taxon>
        <taxon>Neoptera</taxon>
        <taxon>Paraneoptera</taxon>
        <taxon>Hemiptera</taxon>
        <taxon>Heteroptera</taxon>
        <taxon>Panheteroptera</taxon>
        <taxon>Cimicomorpha</taxon>
        <taxon>Reduviidae</taxon>
        <taxon>Triatominae</taxon>
        <taxon>Rhodnius</taxon>
    </lineage>
</organism>
<dbReference type="AlphaFoldDB" id="T1I4W1"/>
<dbReference type="VEuPathDB" id="VectorBase:RPRC011330"/>
<reference evidence="1" key="1">
    <citation type="submission" date="2015-05" db="UniProtKB">
        <authorList>
            <consortium name="EnsemblMetazoa"/>
        </authorList>
    </citation>
    <scope>IDENTIFICATION</scope>
</reference>
<keyword evidence="2" id="KW-1185">Reference proteome</keyword>
<dbReference type="PIRSF" id="PIRSF035170">
    <property type="entry name" value="HD_phosphohydro"/>
    <property type="match status" value="1"/>
</dbReference>
<protein>
    <submittedName>
        <fullName evidence="1">Uncharacterized protein</fullName>
    </submittedName>
</protein>
<evidence type="ECO:0000313" key="1">
    <source>
        <dbReference type="EnsemblMetazoa" id="RPRC011330-PA"/>
    </source>
</evidence>
<dbReference type="EMBL" id="ACPB03011744">
    <property type="status" value="NOT_ANNOTATED_CDS"/>
    <property type="molecule type" value="Genomic_DNA"/>
</dbReference>
<accession>T1I4W1</accession>
<dbReference type="eggNOG" id="ENOG502RZFA">
    <property type="taxonomic scope" value="Eukaryota"/>
</dbReference>